<protein>
    <submittedName>
        <fullName evidence="1">Chitin oligosaccharide deacetylase</fullName>
    </submittedName>
</protein>
<dbReference type="GO" id="GO:0005975">
    <property type="term" value="P:carbohydrate metabolic process"/>
    <property type="evidence" value="ECO:0007669"/>
    <property type="project" value="InterPro"/>
</dbReference>
<dbReference type="GO" id="GO:0030246">
    <property type="term" value="F:carbohydrate binding"/>
    <property type="evidence" value="ECO:0007669"/>
    <property type="project" value="InterPro"/>
</dbReference>
<reference evidence="1" key="1">
    <citation type="journal article" date="2021" name="Proc. Natl. Acad. Sci. U.S.A.">
        <title>A Catalog of Tens of Thousands of Viruses from Human Metagenomes Reveals Hidden Associations with Chronic Diseases.</title>
        <authorList>
            <person name="Tisza M.J."/>
            <person name="Buck C.B."/>
        </authorList>
    </citation>
    <scope>NUCLEOTIDE SEQUENCE</scope>
    <source>
        <strain evidence="1">CtOZu12</strain>
    </source>
</reference>
<dbReference type="Gene3D" id="2.10.10.20">
    <property type="entry name" value="Carbohydrate-binding module superfamily 5/12"/>
    <property type="match status" value="1"/>
</dbReference>
<sequence length="213" mass="23496">MNRMQAAEQMRRAIQMYAANLTEEEALIIASVYPEWNGNGISYKTGTWLRYGYDSVGDVCLYQVLQDHTSQTNWTPDSATSLYKRVGVSADGTPKWVQPVGATDAYNKGDIVEYNGKKYISTIDANVWAPDVHGWEVYTGGSTESGGTEVVEPETPPATPTEEIKDFVQPSGAHDAYAIGDKVRYNGKIYESVIASNVYSPDAYPAGWKEITE</sequence>
<dbReference type="EMBL" id="BK029940">
    <property type="protein sequence ID" value="DAD55678.1"/>
    <property type="molecule type" value="Genomic_DNA"/>
</dbReference>
<name>A0A8D9UHK2_9VIRU</name>
<evidence type="ECO:0000313" key="1">
    <source>
        <dbReference type="EMBL" id="DAD55678.1"/>
    </source>
</evidence>
<dbReference type="InterPro" id="IPR036573">
    <property type="entry name" value="CBM_sf_5/12"/>
</dbReference>
<dbReference type="SUPFAM" id="SSF51055">
    <property type="entry name" value="Carbohydrate binding domain"/>
    <property type="match status" value="1"/>
</dbReference>
<dbReference type="Gene3D" id="2.10.10.90">
    <property type="match status" value="1"/>
</dbReference>
<dbReference type="GO" id="GO:0004553">
    <property type="term" value="F:hydrolase activity, hydrolyzing O-glycosyl compounds"/>
    <property type="evidence" value="ECO:0007669"/>
    <property type="project" value="InterPro"/>
</dbReference>
<organism evidence="1">
    <name type="scientific">Bacteriophage sp</name>
    <dbReference type="NCBI Taxonomy" id="38018"/>
    <lineage>
        <taxon>Viruses</taxon>
    </lineage>
</organism>
<accession>A0A8D9UHK2</accession>
<dbReference type="GO" id="GO:0005576">
    <property type="term" value="C:extracellular region"/>
    <property type="evidence" value="ECO:0007669"/>
    <property type="project" value="InterPro"/>
</dbReference>
<proteinExistence type="predicted"/>